<keyword evidence="2" id="KW-1185">Reference proteome</keyword>
<organism evidence="1 2">
    <name type="scientific">Bordetella genomosp. 11</name>
    <dbReference type="NCBI Taxonomy" id="1416808"/>
    <lineage>
        <taxon>Bacteria</taxon>
        <taxon>Pseudomonadati</taxon>
        <taxon>Pseudomonadota</taxon>
        <taxon>Betaproteobacteria</taxon>
        <taxon>Burkholderiales</taxon>
        <taxon>Alcaligenaceae</taxon>
        <taxon>Bordetella</taxon>
    </lineage>
</organism>
<dbReference type="OrthoDB" id="8633606at2"/>
<dbReference type="Proteomes" id="UP000215767">
    <property type="component" value="Unassembled WGS sequence"/>
</dbReference>
<evidence type="ECO:0000313" key="2">
    <source>
        <dbReference type="Proteomes" id="UP000215767"/>
    </source>
</evidence>
<evidence type="ECO:0000313" key="1">
    <source>
        <dbReference type="EMBL" id="OZI62076.1"/>
    </source>
</evidence>
<dbReference type="RefSeq" id="WP_094843460.1">
    <property type="nucleotide sequence ID" value="NZ_NEVS01000004.1"/>
</dbReference>
<dbReference type="EMBL" id="NEVS01000004">
    <property type="protein sequence ID" value="OZI62076.1"/>
    <property type="molecule type" value="Genomic_DNA"/>
</dbReference>
<accession>A0A261UJI1</accession>
<protein>
    <submittedName>
        <fullName evidence="1">Uncharacterized protein</fullName>
    </submittedName>
</protein>
<reference evidence="2" key="1">
    <citation type="submission" date="2017-05" db="EMBL/GenBank/DDBJ databases">
        <title>Complete and WGS of Bordetella genogroups.</title>
        <authorList>
            <person name="Spilker T."/>
            <person name="Lipuma J."/>
        </authorList>
    </citation>
    <scope>NUCLEOTIDE SEQUENCE [LARGE SCALE GENOMIC DNA]</scope>
    <source>
        <strain evidence="2">AU8856</strain>
    </source>
</reference>
<dbReference type="AlphaFoldDB" id="A0A261UJI1"/>
<comment type="caution">
    <text evidence="1">The sequence shown here is derived from an EMBL/GenBank/DDBJ whole genome shotgun (WGS) entry which is preliminary data.</text>
</comment>
<gene>
    <name evidence="1" type="ORF">CAL28_22900</name>
</gene>
<sequence>MYISIGAPRHGAYGGYGDTGGSQALRNAYADVPIHTWQQAIRHAIATGNEVSQSHGDTLVQNNRESARLIRKTRQNNEVRAAVGDFLELFPIPSGKENNNPSLKQLEDILAKRAEDREDTSYKKGPAYDQQKLTEMNRMLQEMGMVPRSENSTKGDLETLRTRLDGLRDEISGFQTMANSQQGMLVGNISQHQTSVQGLIKANQSIGMGYARIPGSV</sequence>
<proteinExistence type="predicted"/>
<name>A0A261UJI1_9BORD</name>